<dbReference type="InterPro" id="IPR009003">
    <property type="entry name" value="Peptidase_S1_PA"/>
</dbReference>
<evidence type="ECO:0000256" key="2">
    <source>
        <dbReference type="ARBA" id="ARBA00022670"/>
    </source>
</evidence>
<dbReference type="RefSeq" id="WP_145362933.1">
    <property type="nucleotide sequence ID" value="NZ_CP036268.1"/>
</dbReference>
<accession>A0A517QYT6</accession>
<gene>
    <name evidence="10" type="primary">mucD_1</name>
    <name evidence="10" type="ORF">Pan189_11160</name>
</gene>
<keyword evidence="5 10" id="KW-0378">Hydrolase</keyword>
<dbReference type="OrthoDB" id="248175at2"/>
<feature type="binding site" evidence="8">
    <location>
        <begin position="251"/>
        <end position="253"/>
    </location>
    <ligand>
        <name>substrate</name>
    </ligand>
</feature>
<evidence type="ECO:0000313" key="10">
    <source>
        <dbReference type="EMBL" id="QDT36753.1"/>
    </source>
</evidence>
<dbReference type="PROSITE" id="PS50106">
    <property type="entry name" value="PDZ"/>
    <property type="match status" value="1"/>
</dbReference>
<dbReference type="NCBIfam" id="TIGR02037">
    <property type="entry name" value="degP_htrA_DO"/>
    <property type="match status" value="1"/>
</dbReference>
<dbReference type="InterPro" id="IPR011782">
    <property type="entry name" value="Pept_S1C_Do"/>
</dbReference>
<evidence type="ECO:0000259" key="9">
    <source>
        <dbReference type="PROSITE" id="PS50106"/>
    </source>
</evidence>
<protein>
    <submittedName>
        <fullName evidence="10">Putative periplasmic serine endoprotease DegP-like</fullName>
        <ecNumber evidence="10">3.4.21.107</ecNumber>
    </submittedName>
</protein>
<evidence type="ECO:0000256" key="5">
    <source>
        <dbReference type="ARBA" id="ARBA00022801"/>
    </source>
</evidence>
<dbReference type="CDD" id="cd10839">
    <property type="entry name" value="cpPDZ1_DegP-like"/>
    <property type="match status" value="1"/>
</dbReference>
<feature type="domain" description="PDZ" evidence="9">
    <location>
        <begin position="297"/>
        <end position="388"/>
    </location>
</feature>
<feature type="active site" description="Charge relay system" evidence="7">
    <location>
        <position position="150"/>
    </location>
</feature>
<evidence type="ECO:0000256" key="1">
    <source>
        <dbReference type="ARBA" id="ARBA00010541"/>
    </source>
</evidence>
<feature type="active site" description="Charge relay system" evidence="7">
    <location>
        <position position="180"/>
    </location>
</feature>
<evidence type="ECO:0000256" key="8">
    <source>
        <dbReference type="PIRSR" id="PIRSR611782-2"/>
    </source>
</evidence>
<dbReference type="Gene3D" id="2.40.10.120">
    <property type="match status" value="1"/>
</dbReference>
<feature type="binding site" evidence="8">
    <location>
        <position position="180"/>
    </location>
    <ligand>
        <name>substrate</name>
    </ligand>
</feature>
<dbReference type="SMART" id="SM00228">
    <property type="entry name" value="PDZ"/>
    <property type="match status" value="2"/>
</dbReference>
<evidence type="ECO:0000256" key="4">
    <source>
        <dbReference type="ARBA" id="ARBA00022737"/>
    </source>
</evidence>
<dbReference type="EC" id="3.4.21.107" evidence="10"/>
<dbReference type="EMBL" id="CP036268">
    <property type="protein sequence ID" value="QDT36753.1"/>
    <property type="molecule type" value="Genomic_DNA"/>
</dbReference>
<keyword evidence="3" id="KW-0732">Signal</keyword>
<dbReference type="PRINTS" id="PR00834">
    <property type="entry name" value="PROTEASES2C"/>
</dbReference>
<dbReference type="PANTHER" id="PTHR22939:SF129">
    <property type="entry name" value="SERINE PROTEASE HTRA2, MITOCHONDRIAL"/>
    <property type="match status" value="1"/>
</dbReference>
<evidence type="ECO:0000256" key="7">
    <source>
        <dbReference type="PIRSR" id="PIRSR611782-1"/>
    </source>
</evidence>
<name>A0A517QYT6_9PLAN</name>
<dbReference type="Pfam" id="PF13180">
    <property type="entry name" value="PDZ_2"/>
    <property type="match status" value="1"/>
</dbReference>
<feature type="binding site" evidence="8">
    <location>
        <position position="150"/>
    </location>
    <ligand>
        <name>substrate</name>
    </ligand>
</feature>
<dbReference type="InterPro" id="IPR036034">
    <property type="entry name" value="PDZ_sf"/>
</dbReference>
<dbReference type="GO" id="GO:0004252">
    <property type="term" value="F:serine-type endopeptidase activity"/>
    <property type="evidence" value="ECO:0007669"/>
    <property type="project" value="InterPro"/>
</dbReference>
<dbReference type="InterPro" id="IPR001478">
    <property type="entry name" value="PDZ"/>
</dbReference>
<evidence type="ECO:0000256" key="6">
    <source>
        <dbReference type="ARBA" id="ARBA00022825"/>
    </source>
</evidence>
<dbReference type="Gene3D" id="2.30.42.10">
    <property type="match status" value="2"/>
</dbReference>
<comment type="similarity">
    <text evidence="1">Belongs to the peptidase S1C family.</text>
</comment>
<dbReference type="SUPFAM" id="SSF50156">
    <property type="entry name" value="PDZ domain-like"/>
    <property type="match status" value="2"/>
</dbReference>
<dbReference type="PANTHER" id="PTHR22939">
    <property type="entry name" value="SERINE PROTEASE FAMILY S1C HTRA-RELATED"/>
    <property type="match status" value="1"/>
</dbReference>
<dbReference type="SUPFAM" id="SSF50494">
    <property type="entry name" value="Trypsin-like serine proteases"/>
    <property type="match status" value="1"/>
</dbReference>
<dbReference type="GO" id="GO:0006508">
    <property type="term" value="P:proteolysis"/>
    <property type="evidence" value="ECO:0007669"/>
    <property type="project" value="UniProtKB-KW"/>
</dbReference>
<proteinExistence type="inferred from homology"/>
<dbReference type="KEGG" id="svp:Pan189_11160"/>
<dbReference type="Pfam" id="PF13365">
    <property type="entry name" value="Trypsin_2"/>
    <property type="match status" value="1"/>
</dbReference>
<dbReference type="AlphaFoldDB" id="A0A517QYT6"/>
<organism evidence="10 11">
    <name type="scientific">Stratiformator vulcanicus</name>
    <dbReference type="NCBI Taxonomy" id="2527980"/>
    <lineage>
        <taxon>Bacteria</taxon>
        <taxon>Pseudomonadati</taxon>
        <taxon>Planctomycetota</taxon>
        <taxon>Planctomycetia</taxon>
        <taxon>Planctomycetales</taxon>
        <taxon>Planctomycetaceae</taxon>
        <taxon>Stratiformator</taxon>
    </lineage>
</organism>
<dbReference type="Proteomes" id="UP000317318">
    <property type="component" value="Chromosome"/>
</dbReference>
<keyword evidence="2 10" id="KW-0645">Protease</keyword>
<evidence type="ECO:0000313" key="11">
    <source>
        <dbReference type="Proteomes" id="UP000317318"/>
    </source>
</evidence>
<sequence>MKMFRTSASWVGGIVVGAVIAGTVGVWAQTTPGPDLYKSKEAKQGAIDARNLSSAFRDVSDAVLPAIVSIEATSKRREVVVGDSPLPLQQFEGTPFERFFENDPQLRQFLRRGPQAPQGQQRRQFMPSRQSKGSGFIIDAANGIVMTNSHVVRGAETVLVKLSDGREFESTDFETDPRTDVAIVRIEADNLSEVALGDSDAAKVGDWVLAFGSPFGLDMSVTAGIVSAKGRGPGINEREDYIQTDAAINPGNSGGPLVDLSGQVVGINTAISSRSGGYDGIGFAIPVSMARWVAQQLIDNGEVQRAYLGVGIQPLSNDLAAQFGTDRARGAIITQVFEGSPADRAGLQVGDLVLTLDGREVTGPRKLQAIVELLKIDDSYPVTLLRDGKKMTLNITFNEMPEDFGRVVNTSDSDGESEEQSEEASVEFDDLGLELQDLTSDVAEQLGYGEGVRGVVVTGVTPGSPAQFAGLRPGLVISRAGNSGLSSVDDFKTAYEAANVENGLLLLIRSPQGARFVTLNVE</sequence>
<evidence type="ECO:0000256" key="3">
    <source>
        <dbReference type="ARBA" id="ARBA00022729"/>
    </source>
</evidence>
<keyword evidence="11" id="KW-1185">Reference proteome</keyword>
<feature type="active site" description="Charge relay system" evidence="7">
    <location>
        <position position="253"/>
    </location>
</feature>
<reference evidence="10 11" key="1">
    <citation type="submission" date="2019-02" db="EMBL/GenBank/DDBJ databases">
        <title>Deep-cultivation of Planctomycetes and their phenomic and genomic characterization uncovers novel biology.</title>
        <authorList>
            <person name="Wiegand S."/>
            <person name="Jogler M."/>
            <person name="Boedeker C."/>
            <person name="Pinto D."/>
            <person name="Vollmers J."/>
            <person name="Rivas-Marin E."/>
            <person name="Kohn T."/>
            <person name="Peeters S.H."/>
            <person name="Heuer A."/>
            <person name="Rast P."/>
            <person name="Oberbeckmann S."/>
            <person name="Bunk B."/>
            <person name="Jeske O."/>
            <person name="Meyerdierks A."/>
            <person name="Storesund J.E."/>
            <person name="Kallscheuer N."/>
            <person name="Luecker S."/>
            <person name="Lage O.M."/>
            <person name="Pohl T."/>
            <person name="Merkel B.J."/>
            <person name="Hornburger P."/>
            <person name="Mueller R.-W."/>
            <person name="Bruemmer F."/>
            <person name="Labrenz M."/>
            <person name="Spormann A.M."/>
            <person name="Op den Camp H."/>
            <person name="Overmann J."/>
            <person name="Amann R."/>
            <person name="Jetten M.S.M."/>
            <person name="Mascher T."/>
            <person name="Medema M.H."/>
            <person name="Devos D.P."/>
            <person name="Kaster A.-K."/>
            <person name="Ovreas L."/>
            <person name="Rohde M."/>
            <person name="Galperin M.Y."/>
            <person name="Jogler C."/>
        </authorList>
    </citation>
    <scope>NUCLEOTIDE SEQUENCE [LARGE SCALE GENOMIC DNA]</scope>
    <source>
        <strain evidence="10 11">Pan189</strain>
    </source>
</reference>
<keyword evidence="4" id="KW-0677">Repeat</keyword>
<keyword evidence="6" id="KW-0720">Serine protease</keyword>
<dbReference type="InterPro" id="IPR001940">
    <property type="entry name" value="Peptidase_S1C"/>
</dbReference>